<feature type="region of interest" description="Disordered" evidence="4">
    <location>
        <begin position="30"/>
        <end position="91"/>
    </location>
</feature>
<comment type="caution">
    <text evidence="6">The sequence shown here is derived from an EMBL/GenBank/DDBJ whole genome shotgun (WGS) entry which is preliminary data.</text>
</comment>
<name>A0A7C8M440_9PLEO</name>
<keyword evidence="7" id="KW-1185">Reference proteome</keyword>
<comment type="similarity">
    <text evidence="1">Belongs to the CbxX/CfxQ family.</text>
</comment>
<evidence type="ECO:0000313" key="7">
    <source>
        <dbReference type="Proteomes" id="UP000481861"/>
    </source>
</evidence>
<reference evidence="6 7" key="1">
    <citation type="submission" date="2020-01" db="EMBL/GenBank/DDBJ databases">
        <authorList>
            <consortium name="DOE Joint Genome Institute"/>
            <person name="Haridas S."/>
            <person name="Albert R."/>
            <person name="Binder M."/>
            <person name="Bloem J."/>
            <person name="Labutti K."/>
            <person name="Salamov A."/>
            <person name="Andreopoulos B."/>
            <person name="Baker S.E."/>
            <person name="Barry K."/>
            <person name="Bills G."/>
            <person name="Bluhm B.H."/>
            <person name="Cannon C."/>
            <person name="Castanera R."/>
            <person name="Culley D.E."/>
            <person name="Daum C."/>
            <person name="Ezra D."/>
            <person name="Gonzalez J.B."/>
            <person name="Henrissat B."/>
            <person name="Kuo A."/>
            <person name="Liang C."/>
            <person name="Lipzen A."/>
            <person name="Lutzoni F."/>
            <person name="Magnuson J."/>
            <person name="Mondo S."/>
            <person name="Nolan M."/>
            <person name="Ohm R."/>
            <person name="Pangilinan J."/>
            <person name="Park H.-J.H."/>
            <person name="Ramirez L."/>
            <person name="Alfaro M."/>
            <person name="Sun H."/>
            <person name="Tritt A."/>
            <person name="Yoshinaga Y."/>
            <person name="Zwiers L.-H.L."/>
            <person name="Turgeon B.G."/>
            <person name="Goodwin S.B."/>
            <person name="Spatafora J.W."/>
            <person name="Crous P.W."/>
            <person name="Grigoriev I.V."/>
        </authorList>
    </citation>
    <scope>NUCLEOTIDE SEQUENCE [LARGE SCALE GENOMIC DNA]</scope>
    <source>
        <strain evidence="6 7">CBS 611.86</strain>
    </source>
</reference>
<dbReference type="Pfam" id="PF00004">
    <property type="entry name" value="AAA"/>
    <property type="match status" value="2"/>
</dbReference>
<evidence type="ECO:0000256" key="2">
    <source>
        <dbReference type="ARBA" id="ARBA00022741"/>
    </source>
</evidence>
<gene>
    <name evidence="6" type="ORF">BDV95DRAFT_497609</name>
</gene>
<dbReference type="GO" id="GO:0005524">
    <property type="term" value="F:ATP binding"/>
    <property type="evidence" value="ECO:0007669"/>
    <property type="project" value="UniProtKB-KW"/>
</dbReference>
<evidence type="ECO:0000313" key="6">
    <source>
        <dbReference type="EMBL" id="KAF2869720.1"/>
    </source>
</evidence>
<dbReference type="PANTHER" id="PTHR43392:SF2">
    <property type="entry name" value="AAA-TYPE ATPASE FAMILY PROTEIN _ ANKYRIN REPEAT FAMILY PROTEIN"/>
    <property type="match status" value="1"/>
</dbReference>
<feature type="compositionally biased region" description="Basic and acidic residues" evidence="4">
    <location>
        <begin position="48"/>
        <end position="73"/>
    </location>
</feature>
<evidence type="ECO:0000256" key="1">
    <source>
        <dbReference type="ARBA" id="ARBA00010378"/>
    </source>
</evidence>
<protein>
    <submittedName>
        <fullName evidence="6">P-loop containing nucleoside triphosphate hydrolase protein</fullName>
    </submittedName>
</protein>
<dbReference type="SMART" id="SM00382">
    <property type="entry name" value="AAA"/>
    <property type="match status" value="2"/>
</dbReference>
<dbReference type="InterPro" id="IPR050773">
    <property type="entry name" value="CbxX/CfxQ_RuBisCO_ESX"/>
</dbReference>
<keyword evidence="3" id="KW-0067">ATP-binding</keyword>
<dbReference type="SUPFAM" id="SSF52540">
    <property type="entry name" value="P-loop containing nucleoside triphosphate hydrolases"/>
    <property type="match status" value="2"/>
</dbReference>
<dbReference type="InterPro" id="IPR003593">
    <property type="entry name" value="AAA+_ATPase"/>
</dbReference>
<keyword evidence="6" id="KW-0378">Hydrolase</keyword>
<dbReference type="OrthoDB" id="2423195at2759"/>
<dbReference type="PRINTS" id="PR00819">
    <property type="entry name" value="CBXCFQXSUPER"/>
</dbReference>
<organism evidence="6 7">
    <name type="scientific">Massariosphaeria phaeospora</name>
    <dbReference type="NCBI Taxonomy" id="100035"/>
    <lineage>
        <taxon>Eukaryota</taxon>
        <taxon>Fungi</taxon>
        <taxon>Dikarya</taxon>
        <taxon>Ascomycota</taxon>
        <taxon>Pezizomycotina</taxon>
        <taxon>Dothideomycetes</taxon>
        <taxon>Pleosporomycetidae</taxon>
        <taxon>Pleosporales</taxon>
        <taxon>Pleosporales incertae sedis</taxon>
        <taxon>Massariosphaeria</taxon>
    </lineage>
</organism>
<evidence type="ECO:0000256" key="4">
    <source>
        <dbReference type="SAM" id="MobiDB-lite"/>
    </source>
</evidence>
<proteinExistence type="inferred from homology"/>
<dbReference type="GO" id="GO:0016887">
    <property type="term" value="F:ATP hydrolysis activity"/>
    <property type="evidence" value="ECO:0007669"/>
    <property type="project" value="InterPro"/>
</dbReference>
<dbReference type="EMBL" id="JAADJZ010000015">
    <property type="protein sequence ID" value="KAF2869720.1"/>
    <property type="molecule type" value="Genomic_DNA"/>
</dbReference>
<dbReference type="FunFam" id="3.40.50.300:FF:000216">
    <property type="entry name" value="Type VII secretion ATPase EccA"/>
    <property type="match status" value="2"/>
</dbReference>
<feature type="domain" description="AAA+ ATPase" evidence="5">
    <location>
        <begin position="727"/>
        <end position="959"/>
    </location>
</feature>
<dbReference type="InterPro" id="IPR003959">
    <property type="entry name" value="ATPase_AAA_core"/>
</dbReference>
<dbReference type="Pfam" id="PF17866">
    <property type="entry name" value="AAA_lid_6"/>
    <property type="match status" value="1"/>
</dbReference>
<keyword evidence="2" id="KW-0547">Nucleotide-binding</keyword>
<dbReference type="InterPro" id="IPR027417">
    <property type="entry name" value="P-loop_NTPase"/>
</dbReference>
<evidence type="ECO:0000259" key="5">
    <source>
        <dbReference type="SMART" id="SM00382"/>
    </source>
</evidence>
<feature type="compositionally biased region" description="Basic and acidic residues" evidence="4">
    <location>
        <begin position="30"/>
        <end position="41"/>
    </location>
</feature>
<dbReference type="Proteomes" id="UP000481861">
    <property type="component" value="Unassembled WGS sequence"/>
</dbReference>
<dbReference type="Gene3D" id="1.10.8.60">
    <property type="match status" value="1"/>
</dbReference>
<dbReference type="PANTHER" id="PTHR43392">
    <property type="entry name" value="AAA-TYPE ATPASE FAMILY PROTEIN / ANKYRIN REPEAT FAMILY PROTEIN"/>
    <property type="match status" value="1"/>
</dbReference>
<dbReference type="InterPro" id="IPR000641">
    <property type="entry name" value="CbxX/CfxQ"/>
</dbReference>
<dbReference type="AlphaFoldDB" id="A0A7C8M440"/>
<dbReference type="CDD" id="cd00009">
    <property type="entry name" value="AAA"/>
    <property type="match status" value="1"/>
</dbReference>
<evidence type="ECO:0000256" key="3">
    <source>
        <dbReference type="ARBA" id="ARBA00022840"/>
    </source>
</evidence>
<sequence>MTSPLTLVAAPLHNHRGFQLHLEQSLIKLELPESKSDKTEESSSNSGKDNDEKAGDGKQPAVKEKGEDDKEAAGDGDDDKTPPTAESIALPADTEEELAFLNAIDLDQILDDSPSRLEWMKTKEANGEENSFLDQLMAMPDLENVKQHFLKAKSLIETLQRQEVDTATECLNAVFVGRPKVCEPVVRLYARFLMSIRAVSGDTFFETTVDQHKEANKYPSIKYKLSQITSEQSGVFYMTNPNQLLDDYEGDYHTKNLRKEMEFYQGKFVFLYSCAATDAMDPFLKSNTVGKQIPHIVKLDSGSEKDDPIHTLRKLLEERFQKKMQVEGGVAGEYARMLVRRASRGDEKSKSTALESTFSEVCRRQIDRISQERRQGESPDDYLITKEDILGPGPPNPLDQSQAWKEMMDMVEMDSVKESIRSFASLVRMNRQRELLDQPPLRVGLNRVFLGPPGTGKTTVAKLYGQILADLGMLSSGDIIVKNASDFIGQYVGWSEKAVKSAFESAKGKVLVIDEFHMLYPGKRSGKRDPGGDVFRIAVIDTLVAQIQNTPGEDRCVVLIGYTAPMREMFQYSNPGLARRFPLSDAFHFEDFSMDQLTRVLELKLDQQKIETTEKAKDVALQLLAMARDRPNFGNGGEVDNLLNHAITSQQRRVSADPSFDVSKPMLLQPEDFDADFDRLADSQNRSKENFKDFVGCEDIIARFDGYQQTVKGMRMHGINPRAHNLIPLNFVFKGAAGTGKTTMARKVGKVFYDMGFLSSAEVVECSVSDIIGESLGETGPKVISVLERALGKVLFIDEAYRLAQGDFARDAVNELVDCITKERFANKMVVILAGYETGMDALKNINQGFASRFGTEIVFQHLPPEHCLMLLQRFIAEFGIRIDGIEEDSLEGRIGLNHLRRLFVDLKETASWGNGRDVKTLARSVTHRVFMSSAAEDTASDNLAISCGDLQEIMRQMLVSKK</sequence>
<accession>A0A7C8M440</accession>
<feature type="domain" description="AAA+ ATPase" evidence="5">
    <location>
        <begin position="443"/>
        <end position="593"/>
    </location>
</feature>
<dbReference type="InterPro" id="IPR041627">
    <property type="entry name" value="AAA_lid_6"/>
</dbReference>
<dbReference type="Gene3D" id="3.40.50.300">
    <property type="entry name" value="P-loop containing nucleotide triphosphate hydrolases"/>
    <property type="match status" value="2"/>
</dbReference>